<sequence length="131" mass="14865">MSRCLRLTKAFSAVTHISQAVLVPVEEKLIRTTSLELFNVKYHMRKIVALLAVDIAPLTARAAPKQRGFKTPFPHNVIAHIVSTACTDWLHIDPHKHTQTCWANALKAFFQRISWGRYMCLPVRMNLSTVA</sequence>
<keyword evidence="2" id="KW-1185">Reference proteome</keyword>
<proteinExistence type="predicted"/>
<protein>
    <submittedName>
        <fullName evidence="1">Uncharacterized protein</fullName>
    </submittedName>
</protein>
<evidence type="ECO:0000313" key="1">
    <source>
        <dbReference type="EMBL" id="KAL1246861.1"/>
    </source>
</evidence>
<dbReference type="EMBL" id="JAYMGO010000077">
    <property type="protein sequence ID" value="KAL1246861.1"/>
    <property type="molecule type" value="Genomic_DNA"/>
</dbReference>
<reference evidence="1 2" key="1">
    <citation type="submission" date="2023-09" db="EMBL/GenBank/DDBJ databases">
        <authorList>
            <person name="Wang M."/>
        </authorList>
    </citation>
    <scope>NUCLEOTIDE SEQUENCE [LARGE SCALE GENOMIC DNA]</scope>
    <source>
        <strain evidence="1">GT-2023</strain>
        <tissue evidence="1">Liver</tissue>
    </source>
</reference>
<name>A0ABR3L1Q1_9TELE</name>
<dbReference type="Proteomes" id="UP001558613">
    <property type="component" value="Unassembled WGS sequence"/>
</dbReference>
<gene>
    <name evidence="1" type="ORF">QQF64_034767</name>
</gene>
<evidence type="ECO:0000313" key="2">
    <source>
        <dbReference type="Proteomes" id="UP001558613"/>
    </source>
</evidence>
<organism evidence="1 2">
    <name type="scientific">Cirrhinus molitorella</name>
    <name type="common">mud carp</name>
    <dbReference type="NCBI Taxonomy" id="172907"/>
    <lineage>
        <taxon>Eukaryota</taxon>
        <taxon>Metazoa</taxon>
        <taxon>Chordata</taxon>
        <taxon>Craniata</taxon>
        <taxon>Vertebrata</taxon>
        <taxon>Euteleostomi</taxon>
        <taxon>Actinopterygii</taxon>
        <taxon>Neopterygii</taxon>
        <taxon>Teleostei</taxon>
        <taxon>Ostariophysi</taxon>
        <taxon>Cypriniformes</taxon>
        <taxon>Cyprinidae</taxon>
        <taxon>Labeoninae</taxon>
        <taxon>Labeonini</taxon>
        <taxon>Cirrhinus</taxon>
    </lineage>
</organism>
<accession>A0ABR3L1Q1</accession>
<comment type="caution">
    <text evidence="1">The sequence shown here is derived from an EMBL/GenBank/DDBJ whole genome shotgun (WGS) entry which is preliminary data.</text>
</comment>